<evidence type="ECO:0008006" key="4">
    <source>
        <dbReference type="Google" id="ProtNLM"/>
    </source>
</evidence>
<evidence type="ECO:0000256" key="1">
    <source>
        <dbReference type="SAM" id="Phobius"/>
    </source>
</evidence>
<organism evidence="2 3">
    <name type="scientific">Tinamus guttatus</name>
    <name type="common">White-throated tinamou</name>
    <dbReference type="NCBI Taxonomy" id="94827"/>
    <lineage>
        <taxon>Eukaryota</taxon>
        <taxon>Metazoa</taxon>
        <taxon>Chordata</taxon>
        <taxon>Craniata</taxon>
        <taxon>Vertebrata</taxon>
        <taxon>Euteleostomi</taxon>
        <taxon>Archelosauria</taxon>
        <taxon>Archosauria</taxon>
        <taxon>Dinosauria</taxon>
        <taxon>Saurischia</taxon>
        <taxon>Theropoda</taxon>
        <taxon>Coelurosauria</taxon>
        <taxon>Aves</taxon>
        <taxon>Palaeognathae</taxon>
        <taxon>Tinamiformes</taxon>
        <taxon>Tinamidae</taxon>
        <taxon>Tinamus</taxon>
    </lineage>
</organism>
<feature type="transmembrane region" description="Helical" evidence="1">
    <location>
        <begin position="493"/>
        <end position="515"/>
    </location>
</feature>
<dbReference type="PANTHER" id="PTHR37397:SF1">
    <property type="entry name" value="LTD DOMAIN-CONTAINING PROTEIN"/>
    <property type="match status" value="1"/>
</dbReference>
<proteinExistence type="predicted"/>
<dbReference type="AlphaFoldDB" id="A0A099ZU02"/>
<dbReference type="PANTHER" id="PTHR37397">
    <property type="entry name" value="SI:CH211-183D21.1"/>
    <property type="match status" value="1"/>
</dbReference>
<gene>
    <name evidence="2" type="ORF">N309_05564</name>
</gene>
<evidence type="ECO:0000313" key="2">
    <source>
        <dbReference type="EMBL" id="KGL85242.1"/>
    </source>
</evidence>
<feature type="non-terminal residue" evidence="2">
    <location>
        <position position="1"/>
    </location>
</feature>
<evidence type="ECO:0000313" key="3">
    <source>
        <dbReference type="Proteomes" id="UP000053641"/>
    </source>
</evidence>
<reference evidence="2 3" key="1">
    <citation type="submission" date="2014-06" db="EMBL/GenBank/DDBJ databases">
        <title>Genome evolution of avian class.</title>
        <authorList>
            <person name="Zhang G."/>
            <person name="Li C."/>
        </authorList>
    </citation>
    <scope>NUCLEOTIDE SEQUENCE [LARGE SCALE GENOMIC DNA]</scope>
    <source>
        <strain evidence="2">BGI_N309</strain>
    </source>
</reference>
<accession>A0A099ZU02</accession>
<dbReference type="STRING" id="94827.A0A099ZU02"/>
<keyword evidence="1" id="KW-0812">Transmembrane</keyword>
<feature type="non-terminal residue" evidence="2">
    <location>
        <position position="537"/>
    </location>
</feature>
<dbReference type="EMBL" id="KL898247">
    <property type="protein sequence ID" value="KGL85242.1"/>
    <property type="molecule type" value="Genomic_DNA"/>
</dbReference>
<keyword evidence="1" id="KW-0472">Membrane</keyword>
<dbReference type="Proteomes" id="UP000053641">
    <property type="component" value="Unassembled WGS sequence"/>
</dbReference>
<protein>
    <recommendedName>
        <fullName evidence="4">LTD domain-containing protein</fullName>
    </recommendedName>
</protein>
<name>A0A099ZU02_TINGU</name>
<keyword evidence="1" id="KW-1133">Transmembrane helix</keyword>
<sequence>KLLISEINPDNPGGREDTEYIELFYTGRRHFDLQGYWLVLYNGKNNLAYRVLDLSGHHTNELGFFLVGSSAVSPAPMIRLPSNTIQNGADAVALYYSNTTSSYKATAAVTARGLVDAVVYTSRPSEKADRLIQVLLPGQSILYEDDSHSPEDESLSRCNSLSAKLQSSFQVTVTTPLAENSCSPSAALPPRASAILINELCLVNGTAPYCFVELKGEPGASLKGHNLVLFSKKGGKVSASIPLWGTFGATGLFVLAADGEPKHDDMKPTVKDIPAASEGYGAIAVYNTSLIPGDMKATAENLVDAVVFTCGPGSGGGQLDVLGPSYVVPCKGDRPVSLSRCPCCGAALHFAVSAPTPGVRNSCPQEALGVDLDLCFLTPDCSAWALNRSRMLESMGSVLLDSLEQNCSCGVSRLYLQELNATCADGLVQVSGQVWARQPEQQRDIMAWHRGLLASPQPLSVEGRVLRSSAECSTWRNAPQMSPGGSSFQGWEIALFVVGSLLLALLLIGLAFHLIRRHPPHYTNIEMNDRREMAADF</sequence>
<keyword evidence="3" id="KW-1185">Reference proteome</keyword>